<dbReference type="Proteomes" id="UP000269689">
    <property type="component" value="Unassembled WGS sequence"/>
</dbReference>
<keyword evidence="2" id="KW-1133">Transmembrane helix</keyword>
<dbReference type="AlphaFoldDB" id="A0A3N4U1M6"/>
<keyword evidence="2" id="KW-0812">Transmembrane</keyword>
<name>A0A3N4U1M6_9RHOB</name>
<keyword evidence="4" id="KW-1185">Reference proteome</keyword>
<accession>A0A3N4U1M6</accession>
<feature type="compositionally biased region" description="Acidic residues" evidence="1">
    <location>
        <begin position="168"/>
        <end position="179"/>
    </location>
</feature>
<dbReference type="InterPro" id="IPR007313">
    <property type="entry name" value="FxsA"/>
</dbReference>
<feature type="compositionally biased region" description="Low complexity" evidence="1">
    <location>
        <begin position="180"/>
        <end position="189"/>
    </location>
</feature>
<feature type="region of interest" description="Disordered" evidence="1">
    <location>
        <begin position="152"/>
        <end position="189"/>
    </location>
</feature>
<dbReference type="PANTHER" id="PTHR35335">
    <property type="entry name" value="UPF0716 PROTEIN FXSA"/>
    <property type="match status" value="1"/>
</dbReference>
<evidence type="ECO:0000256" key="2">
    <source>
        <dbReference type="SAM" id="Phobius"/>
    </source>
</evidence>
<feature type="transmembrane region" description="Helical" evidence="2">
    <location>
        <begin position="99"/>
        <end position="127"/>
    </location>
</feature>
<feature type="transmembrane region" description="Helical" evidence="2">
    <location>
        <begin position="26"/>
        <end position="44"/>
    </location>
</feature>
<keyword evidence="2" id="KW-0472">Membrane</keyword>
<sequence>MRSLFLCRLSVVPSPPVARNLKGHSMWLFALFVAVPVIEIALFIQVGGAIGLLSTLAIVILTAVLGTYLVRQQGALALSQVRNSFGELRDPSEPLAHGAMILFSGALLLTPGFFTDFVGFLLLIPAFRTKMFIEMRKRIKLQSFTVGGGSHFEAGARPKPQDPNVIDGEWENVSSEDNDNNSPSGWTRH</sequence>
<evidence type="ECO:0000313" key="3">
    <source>
        <dbReference type="EMBL" id="RPE64726.1"/>
    </source>
</evidence>
<dbReference type="PANTHER" id="PTHR35335:SF1">
    <property type="entry name" value="UPF0716 PROTEIN FXSA"/>
    <property type="match status" value="1"/>
</dbReference>
<dbReference type="GO" id="GO:0016020">
    <property type="term" value="C:membrane"/>
    <property type="evidence" value="ECO:0007669"/>
    <property type="project" value="InterPro"/>
</dbReference>
<comment type="caution">
    <text evidence="3">The sequence shown here is derived from an EMBL/GenBank/DDBJ whole genome shotgun (WGS) entry which is preliminary data.</text>
</comment>
<feature type="transmembrane region" description="Helical" evidence="2">
    <location>
        <begin position="51"/>
        <end position="70"/>
    </location>
</feature>
<dbReference type="EMBL" id="RKQK01000004">
    <property type="protein sequence ID" value="RPE64726.1"/>
    <property type="molecule type" value="Genomic_DNA"/>
</dbReference>
<proteinExistence type="predicted"/>
<reference evidence="3 4" key="1">
    <citation type="submission" date="2018-11" db="EMBL/GenBank/DDBJ databases">
        <title>Genomic Encyclopedia of Type Strains, Phase IV (KMG-IV): sequencing the most valuable type-strain genomes for metagenomic binning, comparative biology and taxonomic classification.</title>
        <authorList>
            <person name="Goeker M."/>
        </authorList>
    </citation>
    <scope>NUCLEOTIDE SEQUENCE [LARGE SCALE GENOMIC DNA]</scope>
    <source>
        <strain evidence="3 4">DSM 104731</strain>
    </source>
</reference>
<evidence type="ECO:0000313" key="4">
    <source>
        <dbReference type="Proteomes" id="UP000269689"/>
    </source>
</evidence>
<organism evidence="3 4">
    <name type="scientific">Pacificibacter maritimus</name>
    <dbReference type="NCBI Taxonomy" id="762213"/>
    <lineage>
        <taxon>Bacteria</taxon>
        <taxon>Pseudomonadati</taxon>
        <taxon>Pseudomonadota</taxon>
        <taxon>Alphaproteobacteria</taxon>
        <taxon>Rhodobacterales</taxon>
        <taxon>Roseobacteraceae</taxon>
        <taxon>Pacificibacter</taxon>
    </lineage>
</organism>
<protein>
    <submittedName>
        <fullName evidence="3">UPF0716 protein FxsA</fullName>
    </submittedName>
</protein>
<evidence type="ECO:0000256" key="1">
    <source>
        <dbReference type="SAM" id="MobiDB-lite"/>
    </source>
</evidence>
<dbReference type="NCBIfam" id="NF008528">
    <property type="entry name" value="PRK11463.1-2"/>
    <property type="match status" value="1"/>
</dbReference>
<dbReference type="Pfam" id="PF04186">
    <property type="entry name" value="FxsA"/>
    <property type="match status" value="1"/>
</dbReference>
<gene>
    <name evidence="3" type="ORF">EDD53_2486</name>
</gene>